<dbReference type="Pfam" id="PF03747">
    <property type="entry name" value="ADP_ribosyl_GH"/>
    <property type="match status" value="1"/>
</dbReference>
<name>A0A9W8Z8Z1_9PLEO</name>
<dbReference type="InterPro" id="IPR036705">
    <property type="entry name" value="Ribosyl_crysJ1_sf"/>
</dbReference>
<dbReference type="SUPFAM" id="SSF101478">
    <property type="entry name" value="ADP-ribosylglycohydrolase"/>
    <property type="match status" value="1"/>
</dbReference>
<gene>
    <name evidence="2" type="ORF">N0V91_008478</name>
</gene>
<comment type="cofactor">
    <cofactor evidence="1">
        <name>Mg(2+)</name>
        <dbReference type="ChEBI" id="CHEBI:18420"/>
    </cofactor>
    <text evidence="1">Binds 2 magnesium ions per subunit.</text>
</comment>
<dbReference type="AlphaFoldDB" id="A0A9W8Z8Z1"/>
<keyword evidence="3" id="KW-1185">Reference proteome</keyword>
<proteinExistence type="predicted"/>
<protein>
    <recommendedName>
        <fullName evidence="4">ADP-ribosylglycohydrolase</fullName>
    </recommendedName>
</protein>
<dbReference type="EMBL" id="JAPEVA010000084">
    <property type="protein sequence ID" value="KAJ4400737.1"/>
    <property type="molecule type" value="Genomic_DNA"/>
</dbReference>
<dbReference type="Proteomes" id="UP001140510">
    <property type="component" value="Unassembled WGS sequence"/>
</dbReference>
<dbReference type="PANTHER" id="PTHR16222:SF28">
    <property type="entry name" value="ADP-RIBOSYLGLYCOHYDROLASE"/>
    <property type="match status" value="1"/>
</dbReference>
<evidence type="ECO:0008006" key="4">
    <source>
        <dbReference type="Google" id="ProtNLM"/>
    </source>
</evidence>
<accession>A0A9W8Z8Z1</accession>
<dbReference type="GO" id="GO:0046872">
    <property type="term" value="F:metal ion binding"/>
    <property type="evidence" value="ECO:0007669"/>
    <property type="project" value="UniProtKB-KW"/>
</dbReference>
<dbReference type="OrthoDB" id="2021138at2759"/>
<evidence type="ECO:0000256" key="1">
    <source>
        <dbReference type="PIRSR" id="PIRSR605502-1"/>
    </source>
</evidence>
<keyword evidence="1" id="KW-0479">Metal-binding</keyword>
<feature type="binding site" evidence="1">
    <location>
        <position position="80"/>
    </location>
    <ligand>
        <name>Mg(2+)</name>
        <dbReference type="ChEBI" id="CHEBI:18420"/>
        <label>1</label>
    </ligand>
</feature>
<organism evidence="2 3">
    <name type="scientific">Didymella pomorum</name>
    <dbReference type="NCBI Taxonomy" id="749634"/>
    <lineage>
        <taxon>Eukaryota</taxon>
        <taxon>Fungi</taxon>
        <taxon>Dikarya</taxon>
        <taxon>Ascomycota</taxon>
        <taxon>Pezizomycotina</taxon>
        <taxon>Dothideomycetes</taxon>
        <taxon>Pleosporomycetidae</taxon>
        <taxon>Pleosporales</taxon>
        <taxon>Pleosporineae</taxon>
        <taxon>Didymellaceae</taxon>
        <taxon>Didymella</taxon>
    </lineage>
</organism>
<feature type="binding site" evidence="1">
    <location>
        <position position="340"/>
    </location>
    <ligand>
        <name>Mg(2+)</name>
        <dbReference type="ChEBI" id="CHEBI:18420"/>
        <label>1</label>
    </ligand>
</feature>
<reference evidence="2" key="1">
    <citation type="submission" date="2022-10" db="EMBL/GenBank/DDBJ databases">
        <title>Tapping the CABI collections for fungal endophytes: first genome assemblies for Collariella, Neodidymelliopsis, Ascochyta clinopodiicola, Didymella pomorum, Didymosphaeria variabile, Neocosmospora piperis and Neocucurbitaria cava.</title>
        <authorList>
            <person name="Hill R."/>
        </authorList>
    </citation>
    <scope>NUCLEOTIDE SEQUENCE</scope>
    <source>
        <strain evidence="2">IMI 355091</strain>
    </source>
</reference>
<dbReference type="PANTHER" id="PTHR16222">
    <property type="entry name" value="ADP-RIBOSYLGLYCOHYDROLASE"/>
    <property type="match status" value="1"/>
</dbReference>
<feature type="binding site" evidence="1">
    <location>
        <position position="337"/>
    </location>
    <ligand>
        <name>Mg(2+)</name>
        <dbReference type="ChEBI" id="CHEBI:18420"/>
        <label>1</label>
    </ligand>
</feature>
<evidence type="ECO:0000313" key="3">
    <source>
        <dbReference type="Proteomes" id="UP001140510"/>
    </source>
</evidence>
<sequence>MSHSFGPEHPYKTAIVTDKIFGCIIGSAVGDTIGLYTEFLSKVQSHRRYGDRGFTLLEPRTEPFPDAHRLQFEPCGWTDDTDQALLILLAFLENRTKGTEFNLAQDFAARLKIWVNSGLPALDRPAFDIGINVGAVAGSAHFLRDPLKCATERWIKGGRKAAPNGSLMRTHPIGVIGVNLTEEQSWRLSADVGRTTHVDPRCVVACCISVGLIRQILRGQIKTENNMDAAIERAYEWVRKQPEIMNPDPSAGLTQNQVRQHLDRQEFERHVYAKTLEEIRLDDELQMGYVYKCLGSAVLLLRRAIQQVSSAPVAVGMVAKAQLFEKLIIQLIMEGGDADTNGAAAGALLGAFLGYANLPSHWKLGLAHNDWLMAKTERLTIAVGVEKGTLNSEKDEAADGGKKPKKRC</sequence>
<feature type="binding site" evidence="1">
    <location>
        <position position="79"/>
    </location>
    <ligand>
        <name>Mg(2+)</name>
        <dbReference type="ChEBI" id="CHEBI:18420"/>
        <label>1</label>
    </ligand>
</feature>
<dbReference type="InterPro" id="IPR050792">
    <property type="entry name" value="ADP-ribosylglycohydrolase"/>
</dbReference>
<dbReference type="Gene3D" id="1.10.4080.10">
    <property type="entry name" value="ADP-ribosylation/Crystallin J1"/>
    <property type="match status" value="1"/>
</dbReference>
<comment type="caution">
    <text evidence="2">The sequence shown here is derived from an EMBL/GenBank/DDBJ whole genome shotgun (WGS) entry which is preliminary data.</text>
</comment>
<feature type="binding site" evidence="1">
    <location>
        <position position="78"/>
    </location>
    <ligand>
        <name>Mg(2+)</name>
        <dbReference type="ChEBI" id="CHEBI:18420"/>
        <label>1</label>
    </ligand>
</feature>
<keyword evidence="1" id="KW-0460">Magnesium</keyword>
<dbReference type="InterPro" id="IPR005502">
    <property type="entry name" value="Ribosyl_crysJ1"/>
</dbReference>
<evidence type="ECO:0000313" key="2">
    <source>
        <dbReference type="EMBL" id="KAJ4400737.1"/>
    </source>
</evidence>
<feature type="binding site" evidence="1">
    <location>
        <position position="339"/>
    </location>
    <ligand>
        <name>Mg(2+)</name>
        <dbReference type="ChEBI" id="CHEBI:18420"/>
        <label>1</label>
    </ligand>
</feature>